<accession>A0AAV2FN72</accession>
<dbReference type="AlphaFoldDB" id="A0AAV2FN72"/>
<reference evidence="2 3" key="1">
    <citation type="submission" date="2024-04" db="EMBL/GenBank/DDBJ databases">
        <authorList>
            <person name="Fracassetti M."/>
        </authorList>
    </citation>
    <scope>NUCLEOTIDE SEQUENCE [LARGE SCALE GENOMIC DNA]</scope>
</reference>
<dbReference type="EMBL" id="OZ034820">
    <property type="protein sequence ID" value="CAL1399412.1"/>
    <property type="molecule type" value="Genomic_DNA"/>
</dbReference>
<evidence type="ECO:0000313" key="3">
    <source>
        <dbReference type="Proteomes" id="UP001497516"/>
    </source>
</evidence>
<dbReference type="InterPro" id="IPR026960">
    <property type="entry name" value="RVT-Znf"/>
</dbReference>
<protein>
    <recommendedName>
        <fullName evidence="1">Reverse transcriptase zinc-binding domain-containing protein</fullName>
    </recommendedName>
</protein>
<evidence type="ECO:0000313" key="2">
    <source>
        <dbReference type="EMBL" id="CAL1399412.1"/>
    </source>
</evidence>
<sequence>MQKLSLLPNDLISAGPAKIMWKPCSRGFSVKSMYNILIQAKFPGDIDFPERVIWQPVVPMKVKAFMWILSYKGILTHDNLMKRGWKLASMCVLCRAAVEDINHLFVHCPFSCRVWNLLLNMVEMGSPLEDDIATIIKGWPVAKPNAWIDRFKSVLLHAFTWEIWKERSARVFRDTSRPMQIIFYKTCRSLASWMAASGVLTEQNRQEWLVRMFQAYPPRQLNDRTLQLEAGES</sequence>
<organism evidence="2 3">
    <name type="scientific">Linum trigynum</name>
    <dbReference type="NCBI Taxonomy" id="586398"/>
    <lineage>
        <taxon>Eukaryota</taxon>
        <taxon>Viridiplantae</taxon>
        <taxon>Streptophyta</taxon>
        <taxon>Embryophyta</taxon>
        <taxon>Tracheophyta</taxon>
        <taxon>Spermatophyta</taxon>
        <taxon>Magnoliopsida</taxon>
        <taxon>eudicotyledons</taxon>
        <taxon>Gunneridae</taxon>
        <taxon>Pentapetalae</taxon>
        <taxon>rosids</taxon>
        <taxon>fabids</taxon>
        <taxon>Malpighiales</taxon>
        <taxon>Linaceae</taxon>
        <taxon>Linum</taxon>
    </lineage>
</organism>
<dbReference type="Proteomes" id="UP001497516">
    <property type="component" value="Chromosome 7"/>
</dbReference>
<keyword evidence="3" id="KW-1185">Reference proteome</keyword>
<dbReference type="Pfam" id="PF13966">
    <property type="entry name" value="zf-RVT"/>
    <property type="match status" value="1"/>
</dbReference>
<name>A0AAV2FN72_9ROSI</name>
<gene>
    <name evidence="2" type="ORF">LTRI10_LOCUS39602</name>
</gene>
<proteinExistence type="predicted"/>
<evidence type="ECO:0000259" key="1">
    <source>
        <dbReference type="Pfam" id="PF13966"/>
    </source>
</evidence>
<feature type="domain" description="Reverse transcriptase zinc-binding" evidence="1">
    <location>
        <begin position="28"/>
        <end position="115"/>
    </location>
</feature>